<protein>
    <recommendedName>
        <fullName evidence="2">Anti-sigma factor antagonist</fullName>
    </recommendedName>
</protein>
<dbReference type="PROSITE" id="PS50801">
    <property type="entry name" value="STAS"/>
    <property type="match status" value="1"/>
</dbReference>
<organism evidence="5 6">
    <name type="scientific">Sphaerisporangium album</name>
    <dbReference type="NCBI Taxonomy" id="509200"/>
    <lineage>
        <taxon>Bacteria</taxon>
        <taxon>Bacillati</taxon>
        <taxon>Actinomycetota</taxon>
        <taxon>Actinomycetes</taxon>
        <taxon>Streptosporangiales</taxon>
        <taxon>Streptosporangiaceae</taxon>
        <taxon>Sphaerisporangium</taxon>
    </lineage>
</organism>
<dbReference type="NCBIfam" id="TIGR00377">
    <property type="entry name" value="ant_ant_sig"/>
    <property type="match status" value="1"/>
</dbReference>
<gene>
    <name evidence="5" type="ORF">DQ384_04770</name>
</gene>
<dbReference type="InterPro" id="IPR036513">
    <property type="entry name" value="STAS_dom_sf"/>
</dbReference>
<dbReference type="PANTHER" id="PTHR33495">
    <property type="entry name" value="ANTI-SIGMA FACTOR ANTAGONIST TM_1081-RELATED-RELATED"/>
    <property type="match status" value="1"/>
</dbReference>
<keyword evidence="6" id="KW-1185">Reference proteome</keyword>
<feature type="domain" description="STAS" evidence="4">
    <location>
        <begin position="1"/>
        <end position="93"/>
    </location>
</feature>
<accession>A0A367FSX6</accession>
<name>A0A367FSX6_9ACTN</name>
<dbReference type="Proteomes" id="UP000253094">
    <property type="component" value="Unassembled WGS sequence"/>
</dbReference>
<reference evidence="5 6" key="1">
    <citation type="submission" date="2018-06" db="EMBL/GenBank/DDBJ databases">
        <title>Sphaerisporangium craniellae sp. nov., isolated from a marine sponge in the South China Sea.</title>
        <authorList>
            <person name="Li L."/>
        </authorList>
    </citation>
    <scope>NUCLEOTIDE SEQUENCE [LARGE SCALE GENOMIC DNA]</scope>
    <source>
        <strain evidence="5 6">CCTCC AA 208026</strain>
    </source>
</reference>
<dbReference type="EMBL" id="QOIL01000002">
    <property type="protein sequence ID" value="RCG32787.1"/>
    <property type="molecule type" value="Genomic_DNA"/>
</dbReference>
<evidence type="ECO:0000256" key="3">
    <source>
        <dbReference type="SAM" id="MobiDB-lite"/>
    </source>
</evidence>
<dbReference type="Gene3D" id="3.30.750.24">
    <property type="entry name" value="STAS domain"/>
    <property type="match status" value="1"/>
</dbReference>
<evidence type="ECO:0000256" key="2">
    <source>
        <dbReference type="RuleBase" id="RU003749"/>
    </source>
</evidence>
<dbReference type="InterPro" id="IPR002645">
    <property type="entry name" value="STAS_dom"/>
</dbReference>
<evidence type="ECO:0000256" key="1">
    <source>
        <dbReference type="ARBA" id="ARBA00009013"/>
    </source>
</evidence>
<dbReference type="PANTHER" id="PTHR33495:SF2">
    <property type="entry name" value="ANTI-SIGMA FACTOR ANTAGONIST TM_1081-RELATED"/>
    <property type="match status" value="1"/>
</dbReference>
<dbReference type="SUPFAM" id="SSF52091">
    <property type="entry name" value="SpoIIaa-like"/>
    <property type="match status" value="1"/>
</dbReference>
<dbReference type="InterPro" id="IPR003658">
    <property type="entry name" value="Anti-sigma_ant"/>
</dbReference>
<evidence type="ECO:0000259" key="4">
    <source>
        <dbReference type="PROSITE" id="PS50801"/>
    </source>
</evidence>
<sequence>MDLHLTVQADSTVLRVRGDVDISCSPELRERLLAALEPPRPRLDVDLSEVTFMDASGVAALMAARRRSLRLGGGVCLVSPSSSVRRVLEASGLGSRFPVRLVAAPEPAPPGAKARQASYGASG</sequence>
<dbReference type="GO" id="GO:0043856">
    <property type="term" value="F:anti-sigma factor antagonist activity"/>
    <property type="evidence" value="ECO:0007669"/>
    <property type="project" value="InterPro"/>
</dbReference>
<comment type="similarity">
    <text evidence="1 2">Belongs to the anti-sigma-factor antagonist family.</text>
</comment>
<dbReference type="AlphaFoldDB" id="A0A367FSX6"/>
<dbReference type="CDD" id="cd07043">
    <property type="entry name" value="STAS_anti-anti-sigma_factors"/>
    <property type="match status" value="1"/>
</dbReference>
<dbReference type="RefSeq" id="WP_114027419.1">
    <property type="nucleotide sequence ID" value="NZ_QOIL01000002.1"/>
</dbReference>
<comment type="caution">
    <text evidence="5">The sequence shown here is derived from an EMBL/GenBank/DDBJ whole genome shotgun (WGS) entry which is preliminary data.</text>
</comment>
<feature type="region of interest" description="Disordered" evidence="3">
    <location>
        <begin position="104"/>
        <end position="123"/>
    </location>
</feature>
<proteinExistence type="inferred from homology"/>
<dbReference type="Pfam" id="PF01740">
    <property type="entry name" value="STAS"/>
    <property type="match status" value="1"/>
</dbReference>
<evidence type="ECO:0000313" key="5">
    <source>
        <dbReference type="EMBL" id="RCG32787.1"/>
    </source>
</evidence>
<evidence type="ECO:0000313" key="6">
    <source>
        <dbReference type="Proteomes" id="UP000253094"/>
    </source>
</evidence>